<evidence type="ECO:0000256" key="3">
    <source>
        <dbReference type="SAM" id="MobiDB-lite"/>
    </source>
</evidence>
<dbReference type="GO" id="GO:0098797">
    <property type="term" value="C:plasma membrane protein complex"/>
    <property type="evidence" value="ECO:0007669"/>
    <property type="project" value="TreeGrafter"/>
</dbReference>
<dbReference type="InterPro" id="IPR052266">
    <property type="entry name" value="Miro-EF-hand_domain"/>
</dbReference>
<feature type="domain" description="EF hand associated type-2" evidence="4">
    <location>
        <begin position="75"/>
        <end position="121"/>
    </location>
</feature>
<proteinExistence type="predicted"/>
<dbReference type="PANTHER" id="PTHR46819:SF1">
    <property type="entry name" value="EF-HAND CALCIUM-BINDING DOMAIN-CONTAINING PROTEIN 7"/>
    <property type="match status" value="1"/>
</dbReference>
<dbReference type="PANTHER" id="PTHR46819">
    <property type="entry name" value="EF-HAND CALCIUM-BINDING DOMAIN-CONTAINING PROTEIN 7"/>
    <property type="match status" value="1"/>
</dbReference>
<name>A0A9W7ZQN0_9FUNG</name>
<keyword evidence="6" id="KW-1185">Reference proteome</keyword>
<evidence type="ECO:0000256" key="1">
    <source>
        <dbReference type="ARBA" id="ARBA00022723"/>
    </source>
</evidence>
<sequence>MTAPTSPAATPATTVPLLDEDGDLTPEFDRALVEIFGRYAKTNPESLDEAELRAYSTFCNGTPFSDDDLEDILGNLDSTEDGKRLTVAGFVQLYHLQTAGGDEEETWRDLRKHGYDDQLRLVPAADSTETKPDPSTDADAAPAESSTA</sequence>
<evidence type="ECO:0000313" key="5">
    <source>
        <dbReference type="EMBL" id="KAJ1910721.1"/>
    </source>
</evidence>
<dbReference type="Gene3D" id="1.10.238.10">
    <property type="entry name" value="EF-hand"/>
    <property type="match status" value="1"/>
</dbReference>
<dbReference type="GO" id="GO:1903569">
    <property type="term" value="P:positive regulation of protein localization to ciliary membrane"/>
    <property type="evidence" value="ECO:0007669"/>
    <property type="project" value="TreeGrafter"/>
</dbReference>
<evidence type="ECO:0000313" key="6">
    <source>
        <dbReference type="Proteomes" id="UP001150569"/>
    </source>
</evidence>
<dbReference type="EMBL" id="JANBPT010001014">
    <property type="protein sequence ID" value="KAJ1910721.1"/>
    <property type="molecule type" value="Genomic_DNA"/>
</dbReference>
<dbReference type="AlphaFoldDB" id="A0A9W7ZQN0"/>
<reference evidence="5" key="1">
    <citation type="submission" date="2022-07" db="EMBL/GenBank/DDBJ databases">
        <title>Phylogenomic reconstructions and comparative analyses of Kickxellomycotina fungi.</title>
        <authorList>
            <person name="Reynolds N.K."/>
            <person name="Stajich J.E."/>
            <person name="Barry K."/>
            <person name="Grigoriev I.V."/>
            <person name="Crous P."/>
            <person name="Smith M.E."/>
        </authorList>
    </citation>
    <scope>NUCLEOTIDE SEQUENCE</scope>
    <source>
        <strain evidence="5">RSA 861</strain>
    </source>
</reference>
<organism evidence="5 6">
    <name type="scientific">Tieghemiomyces parasiticus</name>
    <dbReference type="NCBI Taxonomy" id="78921"/>
    <lineage>
        <taxon>Eukaryota</taxon>
        <taxon>Fungi</taxon>
        <taxon>Fungi incertae sedis</taxon>
        <taxon>Zoopagomycota</taxon>
        <taxon>Kickxellomycotina</taxon>
        <taxon>Dimargaritomycetes</taxon>
        <taxon>Dimargaritales</taxon>
        <taxon>Dimargaritaceae</taxon>
        <taxon>Tieghemiomyces</taxon>
    </lineage>
</organism>
<dbReference type="Pfam" id="PF08356">
    <property type="entry name" value="EF_assoc_2"/>
    <property type="match status" value="1"/>
</dbReference>
<dbReference type="Proteomes" id="UP001150569">
    <property type="component" value="Unassembled WGS sequence"/>
</dbReference>
<dbReference type="OrthoDB" id="26525at2759"/>
<keyword evidence="1" id="KW-0479">Metal-binding</keyword>
<keyword evidence="2" id="KW-0677">Repeat</keyword>
<dbReference type="GO" id="GO:0060170">
    <property type="term" value="C:ciliary membrane"/>
    <property type="evidence" value="ECO:0007669"/>
    <property type="project" value="TreeGrafter"/>
</dbReference>
<protein>
    <recommendedName>
        <fullName evidence="4">EF hand associated type-2 domain-containing protein</fullName>
    </recommendedName>
</protein>
<dbReference type="InterPro" id="IPR013567">
    <property type="entry name" value="EF_hand_assoc_2"/>
</dbReference>
<feature type="compositionally biased region" description="Low complexity" evidence="3">
    <location>
        <begin position="1"/>
        <end position="16"/>
    </location>
</feature>
<feature type="compositionally biased region" description="Low complexity" evidence="3">
    <location>
        <begin position="135"/>
        <end position="148"/>
    </location>
</feature>
<dbReference type="GO" id="GO:0046872">
    <property type="term" value="F:metal ion binding"/>
    <property type="evidence" value="ECO:0007669"/>
    <property type="project" value="UniProtKB-KW"/>
</dbReference>
<accession>A0A9W7ZQN0</accession>
<comment type="caution">
    <text evidence="5">The sequence shown here is derived from an EMBL/GenBank/DDBJ whole genome shotgun (WGS) entry which is preliminary data.</text>
</comment>
<gene>
    <name evidence="5" type="ORF">IWQ60_010501</name>
</gene>
<dbReference type="InterPro" id="IPR011992">
    <property type="entry name" value="EF-hand-dom_pair"/>
</dbReference>
<dbReference type="SUPFAM" id="SSF47473">
    <property type="entry name" value="EF-hand"/>
    <property type="match status" value="1"/>
</dbReference>
<feature type="region of interest" description="Disordered" evidence="3">
    <location>
        <begin position="1"/>
        <end position="21"/>
    </location>
</feature>
<evidence type="ECO:0000256" key="2">
    <source>
        <dbReference type="ARBA" id="ARBA00022737"/>
    </source>
</evidence>
<evidence type="ECO:0000259" key="4">
    <source>
        <dbReference type="Pfam" id="PF08356"/>
    </source>
</evidence>
<feature type="region of interest" description="Disordered" evidence="3">
    <location>
        <begin position="118"/>
        <end position="148"/>
    </location>
</feature>